<dbReference type="Gene3D" id="2.60.120.620">
    <property type="entry name" value="q2cbj1_9rhob like domain"/>
    <property type="match status" value="1"/>
</dbReference>
<accession>A0A813HMI2</accession>
<feature type="region of interest" description="Disordered" evidence="1">
    <location>
        <begin position="369"/>
        <end position="399"/>
    </location>
</feature>
<gene>
    <name evidence="2" type="ORF">PGLA1383_LOCUS54317</name>
</gene>
<dbReference type="CDD" id="cd19757">
    <property type="entry name" value="Bbox1"/>
    <property type="match status" value="1"/>
</dbReference>
<evidence type="ECO:0000313" key="3">
    <source>
        <dbReference type="Proteomes" id="UP000654075"/>
    </source>
</evidence>
<dbReference type="AlphaFoldDB" id="A0A813HMI2"/>
<organism evidence="2 3">
    <name type="scientific">Polarella glacialis</name>
    <name type="common">Dinoflagellate</name>
    <dbReference type="NCBI Taxonomy" id="89957"/>
    <lineage>
        <taxon>Eukaryota</taxon>
        <taxon>Sar</taxon>
        <taxon>Alveolata</taxon>
        <taxon>Dinophyceae</taxon>
        <taxon>Suessiales</taxon>
        <taxon>Suessiaceae</taxon>
        <taxon>Polarella</taxon>
    </lineage>
</organism>
<feature type="region of interest" description="Disordered" evidence="1">
    <location>
        <begin position="970"/>
        <end position="995"/>
    </location>
</feature>
<dbReference type="EMBL" id="CAJNNV010032201">
    <property type="protein sequence ID" value="CAE8639272.1"/>
    <property type="molecule type" value="Genomic_DNA"/>
</dbReference>
<reference evidence="2" key="1">
    <citation type="submission" date="2021-02" db="EMBL/GenBank/DDBJ databases">
        <authorList>
            <person name="Dougan E. K."/>
            <person name="Rhodes N."/>
            <person name="Thang M."/>
            <person name="Chan C."/>
        </authorList>
    </citation>
    <scope>NUCLEOTIDE SEQUENCE</scope>
</reference>
<keyword evidence="3" id="KW-1185">Reference proteome</keyword>
<feature type="region of interest" description="Disordered" evidence="1">
    <location>
        <begin position="1083"/>
        <end position="1105"/>
    </location>
</feature>
<evidence type="ECO:0000313" key="2">
    <source>
        <dbReference type="EMBL" id="CAE8639272.1"/>
    </source>
</evidence>
<sequence length="1105" mass="122621">MASLGPRGRQLLKGGAVVLAARGPGGPWFRRDSTQQGLPPSGATSSLRKVASFRWSSSPSACDGGGPTTFAGLTRIPVPSSIDGFHEVQLAESSQLYTHNSIILIPNLLSPDECQQLMCAIEQRIQSGSEHGRVHHARDLLQQLSTLDMLRLLAQVVKHRLAAALGGGASGASGDPEAGSVALQQQLSKLLNAEAPTSEVHPCERLQVQHMGPEVRQLSETIRQRLLAFFEGELSEQAEQLFGRRSGLFELTPVFSQNEPALNRYMKGGEFPVHKDGFALTVNVLLSEPGAFSGGGTSFWQQSSSPQLSAMDRHLGKEFVLHPQQGMGVVFNGKLMVIDFKLRHAVAEEEQKMMVDILTAPGHYLKAAKSQAAPSARSANHESLPLDAPGQHASPSDGGRRVPVFPYLAKPAQCGLGVAESAVSGHTLRLHLSGQEPLHGRQQLKALMESKALVQAHVPKTDIQTRHKVIRFGALRHADFEQEKKLYDYLHQRADLKVSRGSIPCGFFSVINLDEGHPLYMETRFGGYEMDDTPIGPQFQVTWRVEKEIIPPMDSVGDGWYKSLDELWSNVLSFFERKNLLTEETLDYLDADPFVLFGIDDPVTQQALIKLERFPALMCKAATPDFDEWSYYIRIDPTDAFLTWLVRAMMETELPRPWTCYKGVGSIVCYVRSDSGQVTWKHPYYDYFRQLRDFCRQATKEEVMQVRSNRLLWSYEATRVETEHDQEPLVSPDYVARMADIFGYDVKEQGCVVRNCKSQLKAFAKTYRTKQDIDLSLVATCKEMLDRDVEKYAEMVLHWSGDLKEEVKFELNKLASGETVCVNCHTTALCFCLECKDYLCLACYSLLHMKGARKEHAPFRLSPCALCVVLPAKIHCTFTDKSLCHKCYAMKHIKMLPTDGKENQPRRIDYVEQYNRYAAFAKERAGRKVPIIGDMPQLDDSAYESVLSTDWHPFYDARGVKYYHNFSTGERMRQSPRRVPNTDDAGGEVSTPTAQDLGNSLEQTQMGFDEGGGTGFGMSEDGGRDPGSPFGGSMGFTGGSAFNMTGKNLSATVESMRASSGPMQLTGFDSLKSQIPAAVAAAARPDNRTLRAPHRVHAPKEVAQS</sequence>
<dbReference type="Proteomes" id="UP000654075">
    <property type="component" value="Unassembled WGS sequence"/>
</dbReference>
<name>A0A813HMI2_POLGL</name>
<evidence type="ECO:0000256" key="1">
    <source>
        <dbReference type="SAM" id="MobiDB-lite"/>
    </source>
</evidence>
<comment type="caution">
    <text evidence="2">The sequence shown here is derived from an EMBL/GenBank/DDBJ whole genome shotgun (WGS) entry which is preliminary data.</text>
</comment>
<protein>
    <submittedName>
        <fullName evidence="2">Uncharacterized protein</fullName>
    </submittedName>
</protein>
<proteinExistence type="predicted"/>
<dbReference type="OrthoDB" id="424522at2759"/>